<evidence type="ECO:0000313" key="1">
    <source>
        <dbReference type="EMBL" id="GFY55918.1"/>
    </source>
</evidence>
<sequence length="78" mass="8655">MQEVSQFFGAPHGIMFTKAVIWARCRNTDITSKGQGRGQTLNRMTFLCKEVELKEIIHLALTVDCGPEKKATSDALVS</sequence>
<protein>
    <submittedName>
        <fullName evidence="1">Uncharacterized protein</fullName>
    </submittedName>
</protein>
<dbReference type="EMBL" id="BMAV01010664">
    <property type="protein sequence ID" value="GFY55918.1"/>
    <property type="molecule type" value="Genomic_DNA"/>
</dbReference>
<proteinExistence type="predicted"/>
<organism evidence="1 2">
    <name type="scientific">Trichonephila inaurata madagascariensis</name>
    <dbReference type="NCBI Taxonomy" id="2747483"/>
    <lineage>
        <taxon>Eukaryota</taxon>
        <taxon>Metazoa</taxon>
        <taxon>Ecdysozoa</taxon>
        <taxon>Arthropoda</taxon>
        <taxon>Chelicerata</taxon>
        <taxon>Arachnida</taxon>
        <taxon>Araneae</taxon>
        <taxon>Araneomorphae</taxon>
        <taxon>Entelegynae</taxon>
        <taxon>Araneoidea</taxon>
        <taxon>Nephilidae</taxon>
        <taxon>Trichonephila</taxon>
        <taxon>Trichonephila inaurata</taxon>
    </lineage>
</organism>
<gene>
    <name evidence="1" type="ORF">TNIN_261321</name>
</gene>
<name>A0A8X6XMK3_9ARAC</name>
<reference evidence="1" key="1">
    <citation type="submission" date="2020-08" db="EMBL/GenBank/DDBJ databases">
        <title>Multicomponent nature underlies the extraordinary mechanical properties of spider dragline silk.</title>
        <authorList>
            <person name="Kono N."/>
            <person name="Nakamura H."/>
            <person name="Mori M."/>
            <person name="Yoshida Y."/>
            <person name="Ohtoshi R."/>
            <person name="Malay A.D."/>
            <person name="Moran D.A.P."/>
            <person name="Tomita M."/>
            <person name="Numata K."/>
            <person name="Arakawa K."/>
        </authorList>
    </citation>
    <scope>NUCLEOTIDE SEQUENCE</scope>
</reference>
<evidence type="ECO:0000313" key="2">
    <source>
        <dbReference type="Proteomes" id="UP000886998"/>
    </source>
</evidence>
<keyword evidence="2" id="KW-1185">Reference proteome</keyword>
<comment type="caution">
    <text evidence="1">The sequence shown here is derived from an EMBL/GenBank/DDBJ whole genome shotgun (WGS) entry which is preliminary data.</text>
</comment>
<dbReference type="AlphaFoldDB" id="A0A8X6XMK3"/>
<dbReference type="Proteomes" id="UP000886998">
    <property type="component" value="Unassembled WGS sequence"/>
</dbReference>
<accession>A0A8X6XMK3</accession>